<dbReference type="NCBIfam" id="TIGR01147">
    <property type="entry name" value="V_ATP_synt_G"/>
    <property type="match status" value="1"/>
</dbReference>
<evidence type="ECO:0000256" key="3">
    <source>
        <dbReference type="ARBA" id="ARBA00022781"/>
    </source>
</evidence>
<comment type="subunit">
    <text evidence="5">V-ATPase is a heteromultimeric enzyme made up of two complexes: the ATP-hydrolytic V1 complex and the proton translocation V0 complex.</text>
</comment>
<dbReference type="GO" id="GO:0016887">
    <property type="term" value="F:ATP hydrolysis activity"/>
    <property type="evidence" value="ECO:0007669"/>
    <property type="project" value="TreeGrafter"/>
</dbReference>
<keyword evidence="2 5" id="KW-0813">Transport</keyword>
<dbReference type="GO" id="GO:0046961">
    <property type="term" value="F:proton-transporting ATPase activity, rotational mechanism"/>
    <property type="evidence" value="ECO:0007669"/>
    <property type="project" value="InterPro"/>
</dbReference>
<evidence type="ECO:0000256" key="5">
    <source>
        <dbReference type="RuleBase" id="RU364019"/>
    </source>
</evidence>
<evidence type="ECO:0000256" key="6">
    <source>
        <dbReference type="SAM" id="Coils"/>
    </source>
</evidence>
<dbReference type="Gene3D" id="1.20.5.2950">
    <property type="match status" value="1"/>
</dbReference>
<sequence length="113" mass="12132">MSASSSQGIHTLLEAEKAASLIVEKAREGRVRYLKEARSEAAKAIAKLQAQKNEELAAIQRESADQTELSQSIEADTQQKLAAIRAQFEANKAEAVRQLVEAVSSAPLDAPTA</sequence>
<dbReference type="PANTHER" id="PTHR12713">
    <property type="entry name" value="VACUOLAR ATP SYNTHASE SUBUNIT G"/>
    <property type="match status" value="1"/>
</dbReference>
<evidence type="ECO:0000313" key="7">
    <source>
        <dbReference type="EMBL" id="KAJ2782693.1"/>
    </source>
</evidence>
<comment type="caution">
    <text evidence="7">The sequence shown here is derived from an EMBL/GenBank/DDBJ whole genome shotgun (WGS) entry which is preliminary data.</text>
</comment>
<dbReference type="Proteomes" id="UP001140217">
    <property type="component" value="Unassembled WGS sequence"/>
</dbReference>
<dbReference type="EMBL" id="JANBUL010000065">
    <property type="protein sequence ID" value="KAJ2782693.1"/>
    <property type="molecule type" value="Genomic_DNA"/>
</dbReference>
<evidence type="ECO:0000313" key="8">
    <source>
        <dbReference type="Proteomes" id="UP001140217"/>
    </source>
</evidence>
<keyword evidence="3 5" id="KW-0375">Hydrogen ion transport</keyword>
<comment type="similarity">
    <text evidence="1 5">Belongs to the V-ATPase G subunit family.</text>
</comment>
<dbReference type="Pfam" id="PF03179">
    <property type="entry name" value="V-ATPase_G"/>
    <property type="match status" value="1"/>
</dbReference>
<evidence type="ECO:0000256" key="4">
    <source>
        <dbReference type="ARBA" id="ARBA00023065"/>
    </source>
</evidence>
<reference evidence="7" key="1">
    <citation type="submission" date="2022-07" db="EMBL/GenBank/DDBJ databases">
        <title>Phylogenomic reconstructions and comparative analyses of Kickxellomycotina fungi.</title>
        <authorList>
            <person name="Reynolds N.K."/>
            <person name="Stajich J.E."/>
            <person name="Barry K."/>
            <person name="Grigoriev I.V."/>
            <person name="Crous P."/>
            <person name="Smith M.E."/>
        </authorList>
    </citation>
    <scope>NUCLEOTIDE SEQUENCE</scope>
    <source>
        <strain evidence="7">NBRC 105414</strain>
    </source>
</reference>
<proteinExistence type="inferred from homology"/>
<name>A0A9W8HDT9_9FUNG</name>
<evidence type="ECO:0000256" key="2">
    <source>
        <dbReference type="ARBA" id="ARBA00022448"/>
    </source>
</evidence>
<keyword evidence="8" id="KW-1185">Reference proteome</keyword>
<dbReference type="OrthoDB" id="250802at2759"/>
<comment type="function">
    <text evidence="5">Subunit of the V1 complex of vacuolar(H+)-ATPase (V-ATPase), a multisubunit enzyme composed of a peripheral complex (V1) that hydrolyzes ATP and a membrane integral complex (V0) that translocates protons. V-ATPase is responsible for acidifying and maintaining the pH of intracellular compartments and in some cell types, is targeted to the plasma membrane, where it is responsible for acidifying the extracellular environment.</text>
</comment>
<organism evidence="7 8">
    <name type="scientific">Coemansia javaensis</name>
    <dbReference type="NCBI Taxonomy" id="2761396"/>
    <lineage>
        <taxon>Eukaryota</taxon>
        <taxon>Fungi</taxon>
        <taxon>Fungi incertae sedis</taxon>
        <taxon>Zoopagomycota</taxon>
        <taxon>Kickxellomycotina</taxon>
        <taxon>Kickxellomycetes</taxon>
        <taxon>Kickxellales</taxon>
        <taxon>Kickxellaceae</taxon>
        <taxon>Coemansia</taxon>
    </lineage>
</organism>
<feature type="coiled-coil region" evidence="6">
    <location>
        <begin position="34"/>
        <end position="65"/>
    </location>
</feature>
<protein>
    <recommendedName>
        <fullName evidence="5">V-type proton ATPase subunit G</fullName>
    </recommendedName>
</protein>
<gene>
    <name evidence="7" type="ORF">H4R18_002119</name>
</gene>
<keyword evidence="6" id="KW-0175">Coiled coil</keyword>
<evidence type="ECO:0000256" key="1">
    <source>
        <dbReference type="ARBA" id="ARBA00010066"/>
    </source>
</evidence>
<dbReference type="GO" id="GO:0000221">
    <property type="term" value="C:vacuolar proton-transporting V-type ATPase, V1 domain"/>
    <property type="evidence" value="ECO:0007669"/>
    <property type="project" value="TreeGrafter"/>
</dbReference>
<accession>A0A9W8HDT9</accession>
<dbReference type="AlphaFoldDB" id="A0A9W8HDT9"/>
<dbReference type="PANTHER" id="PTHR12713:SF11">
    <property type="entry name" value="V-TYPE PROTON ATPASE SUBUNIT G"/>
    <property type="match status" value="1"/>
</dbReference>
<keyword evidence="4 5" id="KW-0406">Ion transport</keyword>
<dbReference type="InterPro" id="IPR005124">
    <property type="entry name" value="V-ATPase_G"/>
</dbReference>